<organism evidence="1">
    <name type="scientific">Oikopleura dioica</name>
    <name type="common">Tunicate</name>
    <dbReference type="NCBI Taxonomy" id="34765"/>
    <lineage>
        <taxon>Eukaryota</taxon>
        <taxon>Metazoa</taxon>
        <taxon>Chordata</taxon>
        <taxon>Tunicata</taxon>
        <taxon>Appendicularia</taxon>
        <taxon>Copelata</taxon>
        <taxon>Oikopleuridae</taxon>
        <taxon>Oikopleura</taxon>
    </lineage>
</organism>
<dbReference type="EMBL" id="FN653035">
    <property type="protein sequence ID" value="CBY09241.1"/>
    <property type="molecule type" value="Genomic_DNA"/>
</dbReference>
<dbReference type="OrthoDB" id="20727at2759"/>
<dbReference type="Gene3D" id="1.25.40.20">
    <property type="entry name" value="Ankyrin repeat-containing domain"/>
    <property type="match status" value="1"/>
</dbReference>
<dbReference type="InterPro" id="IPR002110">
    <property type="entry name" value="Ankyrin_rpt"/>
</dbReference>
<sequence length="488" mass="55869">MSIANSKNLPQNVRVELLTLLRTREEEPVWWELLRNERSLDFILDELRKYPKILLQLSRLSNSNILINLIKNGHHDSLEELIALGADVNASEKGKSVLEYIIDVGDAKLIIQAVQAGANVNVRLPFHIKRNVVETAYSKFTRSRYSHGDKFNAFNVTTFDSEKKEFALEHVDNATFEVDHEEEEKRQLVEDPTIFCRLCLTDDIKLIEEIIDHANDESLTKAFTLVLARNQIQMAKVLLQRLRAFDVKVLENMLYRALGKSNSAVKYTLIIVEGKRNAYELILEALDIDPSKSGEFHVVKKARMVLKLFGVDNLEKFHFPKSSMSKREPLKESNLIRQIGNVTLLAVDDTDPSLTARCARVVASSSPDVILLPLNSDTVPYLLHSMEGLAQQSKDRFERISKISALERTPEEEMQRTYDYRLIQNELWPFREAITTVEAASKLDDKIPTLVIAEPESADIYKKVSVSKDRHKFEVYTAERLSFGFTKH</sequence>
<dbReference type="SMART" id="SM00248">
    <property type="entry name" value="ANK"/>
    <property type="match status" value="3"/>
</dbReference>
<keyword evidence="2" id="KW-1185">Reference proteome</keyword>
<dbReference type="SUPFAM" id="SSF48403">
    <property type="entry name" value="Ankyrin repeat"/>
    <property type="match status" value="1"/>
</dbReference>
<evidence type="ECO:0000313" key="2">
    <source>
        <dbReference type="Proteomes" id="UP000001307"/>
    </source>
</evidence>
<evidence type="ECO:0000313" key="1">
    <source>
        <dbReference type="EMBL" id="CBY09241.1"/>
    </source>
</evidence>
<protein>
    <submittedName>
        <fullName evidence="1">Uncharacterized protein</fullName>
    </submittedName>
</protein>
<dbReference type="InterPro" id="IPR036770">
    <property type="entry name" value="Ankyrin_rpt-contain_sf"/>
</dbReference>
<reference evidence="1" key="1">
    <citation type="journal article" date="2010" name="Science">
        <title>Plasticity of animal genome architecture unmasked by rapid evolution of a pelagic tunicate.</title>
        <authorList>
            <person name="Denoeud F."/>
            <person name="Henriet S."/>
            <person name="Mungpakdee S."/>
            <person name="Aury J.M."/>
            <person name="Da Silva C."/>
            <person name="Brinkmann H."/>
            <person name="Mikhaleva J."/>
            <person name="Olsen L.C."/>
            <person name="Jubin C."/>
            <person name="Canestro C."/>
            <person name="Bouquet J.M."/>
            <person name="Danks G."/>
            <person name="Poulain J."/>
            <person name="Campsteijn C."/>
            <person name="Adamski M."/>
            <person name="Cross I."/>
            <person name="Yadetie F."/>
            <person name="Muffato M."/>
            <person name="Louis A."/>
            <person name="Butcher S."/>
            <person name="Tsagkogeorga G."/>
            <person name="Konrad A."/>
            <person name="Singh S."/>
            <person name="Jensen M.F."/>
            <person name="Cong E.H."/>
            <person name="Eikeseth-Otteraa H."/>
            <person name="Noel B."/>
            <person name="Anthouard V."/>
            <person name="Porcel B.M."/>
            <person name="Kachouri-Lafond R."/>
            <person name="Nishino A."/>
            <person name="Ugolini M."/>
            <person name="Chourrout P."/>
            <person name="Nishida H."/>
            <person name="Aasland R."/>
            <person name="Huzurbazar S."/>
            <person name="Westhof E."/>
            <person name="Delsuc F."/>
            <person name="Lehrach H."/>
            <person name="Reinhardt R."/>
            <person name="Weissenbach J."/>
            <person name="Roy S.W."/>
            <person name="Artiguenave F."/>
            <person name="Postlethwait J.H."/>
            <person name="Manak J.R."/>
            <person name="Thompson E.M."/>
            <person name="Jaillon O."/>
            <person name="Du Pasquier L."/>
            <person name="Boudinot P."/>
            <person name="Liberles D.A."/>
            <person name="Volff J.N."/>
            <person name="Philippe H."/>
            <person name="Lenhard B."/>
            <person name="Roest Crollius H."/>
            <person name="Wincker P."/>
            <person name="Chourrout D."/>
        </authorList>
    </citation>
    <scope>NUCLEOTIDE SEQUENCE [LARGE SCALE GENOMIC DNA]</scope>
</reference>
<proteinExistence type="predicted"/>
<name>E4XCB6_OIKDI</name>
<dbReference type="InParanoid" id="E4XCB6"/>
<dbReference type="AlphaFoldDB" id="E4XCB6"/>
<gene>
    <name evidence="1" type="ORF">GSOID_T00007773001</name>
</gene>
<accession>E4XCB6</accession>
<dbReference type="Proteomes" id="UP000001307">
    <property type="component" value="Unassembled WGS sequence"/>
</dbReference>